<dbReference type="InterPro" id="IPR035979">
    <property type="entry name" value="RBD_domain_sf"/>
</dbReference>
<dbReference type="InterPro" id="IPR012677">
    <property type="entry name" value="Nucleotide-bd_a/b_plait_sf"/>
</dbReference>
<dbReference type="GO" id="GO:0005684">
    <property type="term" value="C:U2-type spliceosomal complex"/>
    <property type="evidence" value="ECO:0007669"/>
    <property type="project" value="TreeGrafter"/>
</dbReference>
<feature type="compositionally biased region" description="Gly residues" evidence="1">
    <location>
        <begin position="70"/>
        <end position="79"/>
    </location>
</feature>
<dbReference type="GO" id="GO:0005686">
    <property type="term" value="C:U2 snRNP"/>
    <property type="evidence" value="ECO:0007669"/>
    <property type="project" value="TreeGrafter"/>
</dbReference>
<dbReference type="PANTHER" id="PTHR15608:SF0">
    <property type="entry name" value="HIV TAT-SPECIFIC FACTOR 1"/>
    <property type="match status" value="1"/>
</dbReference>
<proteinExistence type="predicted"/>
<feature type="region of interest" description="Disordered" evidence="1">
    <location>
        <begin position="106"/>
        <end position="167"/>
    </location>
</feature>
<sequence length="339" mass="38745">MANEQEEDEFEAQLRQEELARLAQEDGALLSRGASYVDEDGTVMEWDHERKAYFPKIDADFIAQYQINYGTGGEGGGGQTQAMTEEQRKAQEDEYWRNYYNVYSQQQPALPKFDEEGNPVEEDDKEEEDGSSDSKGKNKEADNTKDDAQPAGQAASSTEQEAADPTSEEVYQYNLYYYGQEYADAYRDYYREHPDAEAMPDFVAESKAESDPKKQENSKKGKKRAADKDSKPKEAKKDEGWFDTPESTTQLYVSNLPLDVTEEEFKELMSKCGLIMFDPQTHQPKIKLYKDKEGNMKGDALCTYIKSLSHAVQMLPISPLSPLSQRDTCLPLWTCRWHH</sequence>
<dbReference type="GO" id="GO:0003723">
    <property type="term" value="F:RNA binding"/>
    <property type="evidence" value="ECO:0007669"/>
    <property type="project" value="InterPro"/>
</dbReference>
<dbReference type="Gene3D" id="3.30.70.330">
    <property type="match status" value="1"/>
</dbReference>
<feature type="region of interest" description="Disordered" evidence="1">
    <location>
        <begin position="204"/>
        <end position="242"/>
    </location>
</feature>
<feature type="compositionally biased region" description="Acidic residues" evidence="1">
    <location>
        <begin position="116"/>
        <end position="131"/>
    </location>
</feature>
<reference evidence="3 4" key="1">
    <citation type="journal article" date="2021" name="Elife">
        <title>Chloroplast acquisition without the gene transfer in kleptoplastic sea slugs, Plakobranchus ocellatus.</title>
        <authorList>
            <person name="Maeda T."/>
            <person name="Takahashi S."/>
            <person name="Yoshida T."/>
            <person name="Shimamura S."/>
            <person name="Takaki Y."/>
            <person name="Nagai Y."/>
            <person name="Toyoda A."/>
            <person name="Suzuki Y."/>
            <person name="Arimoto A."/>
            <person name="Ishii H."/>
            <person name="Satoh N."/>
            <person name="Nishiyama T."/>
            <person name="Hasebe M."/>
            <person name="Maruyama T."/>
            <person name="Minagawa J."/>
            <person name="Obokata J."/>
            <person name="Shigenobu S."/>
        </authorList>
    </citation>
    <scope>NUCLEOTIDE SEQUENCE [LARGE SCALE GENOMIC DNA]</scope>
</reference>
<dbReference type="PANTHER" id="PTHR15608">
    <property type="entry name" value="SPLICING FACTOR U2AF-ASSOCIATED PROTEIN 2"/>
    <property type="match status" value="1"/>
</dbReference>
<feature type="region of interest" description="Disordered" evidence="1">
    <location>
        <begin position="70"/>
        <end position="90"/>
    </location>
</feature>
<dbReference type="Proteomes" id="UP000735302">
    <property type="component" value="Unassembled WGS sequence"/>
</dbReference>
<protein>
    <submittedName>
        <fullName evidence="3">Hiv tat-specific factor 1</fullName>
    </submittedName>
</protein>
<feature type="domain" description="RRM" evidence="2">
    <location>
        <begin position="251"/>
        <end position="275"/>
    </location>
</feature>
<comment type="caution">
    <text evidence="3">The sequence shown here is derived from an EMBL/GenBank/DDBJ whole genome shotgun (WGS) entry which is preliminary data.</text>
</comment>
<dbReference type="Pfam" id="PF00076">
    <property type="entry name" value="RRM_1"/>
    <property type="match status" value="1"/>
</dbReference>
<evidence type="ECO:0000313" key="4">
    <source>
        <dbReference type="Proteomes" id="UP000735302"/>
    </source>
</evidence>
<accession>A0AAV4AMS9</accession>
<dbReference type="AlphaFoldDB" id="A0AAV4AMS9"/>
<evidence type="ECO:0000313" key="3">
    <source>
        <dbReference type="EMBL" id="GFO08603.1"/>
    </source>
</evidence>
<evidence type="ECO:0000259" key="2">
    <source>
        <dbReference type="Pfam" id="PF00076"/>
    </source>
</evidence>
<keyword evidence="4" id="KW-1185">Reference proteome</keyword>
<feature type="compositionally biased region" description="Basic and acidic residues" evidence="1">
    <location>
        <begin position="132"/>
        <end position="148"/>
    </location>
</feature>
<name>A0AAV4AMS9_9GAST</name>
<dbReference type="InterPro" id="IPR034393">
    <property type="entry name" value="TatSF1-like"/>
</dbReference>
<dbReference type="EMBL" id="BLXT01003971">
    <property type="protein sequence ID" value="GFO08603.1"/>
    <property type="molecule type" value="Genomic_DNA"/>
</dbReference>
<organism evidence="3 4">
    <name type="scientific">Plakobranchus ocellatus</name>
    <dbReference type="NCBI Taxonomy" id="259542"/>
    <lineage>
        <taxon>Eukaryota</taxon>
        <taxon>Metazoa</taxon>
        <taxon>Spiralia</taxon>
        <taxon>Lophotrochozoa</taxon>
        <taxon>Mollusca</taxon>
        <taxon>Gastropoda</taxon>
        <taxon>Heterobranchia</taxon>
        <taxon>Euthyneura</taxon>
        <taxon>Panpulmonata</taxon>
        <taxon>Sacoglossa</taxon>
        <taxon>Placobranchoidea</taxon>
        <taxon>Plakobranchidae</taxon>
        <taxon>Plakobranchus</taxon>
    </lineage>
</organism>
<feature type="compositionally biased region" description="Basic and acidic residues" evidence="1">
    <location>
        <begin position="204"/>
        <end position="240"/>
    </location>
</feature>
<dbReference type="SUPFAM" id="SSF54928">
    <property type="entry name" value="RNA-binding domain, RBD"/>
    <property type="match status" value="1"/>
</dbReference>
<dbReference type="InterPro" id="IPR000504">
    <property type="entry name" value="RRM_dom"/>
</dbReference>
<evidence type="ECO:0000256" key="1">
    <source>
        <dbReference type="SAM" id="MobiDB-lite"/>
    </source>
</evidence>
<gene>
    <name evidence="3" type="ORF">PoB_003510800</name>
</gene>